<dbReference type="GO" id="GO:0016747">
    <property type="term" value="F:acyltransferase activity, transferring groups other than amino-acyl groups"/>
    <property type="evidence" value="ECO:0007669"/>
    <property type="project" value="InterPro"/>
</dbReference>
<dbReference type="AlphaFoldDB" id="A0A1T4WG80"/>
<evidence type="ECO:0000313" key="3">
    <source>
        <dbReference type="Proteomes" id="UP000189733"/>
    </source>
</evidence>
<dbReference type="SUPFAM" id="SSF55729">
    <property type="entry name" value="Acyl-CoA N-acyltransferases (Nat)"/>
    <property type="match status" value="1"/>
</dbReference>
<dbReference type="OrthoDB" id="9896276at2"/>
<dbReference type="InterPro" id="IPR000182">
    <property type="entry name" value="GNAT_dom"/>
</dbReference>
<dbReference type="PROSITE" id="PS51186">
    <property type="entry name" value="GNAT"/>
    <property type="match status" value="1"/>
</dbReference>
<proteinExistence type="predicted"/>
<evidence type="ECO:0000259" key="1">
    <source>
        <dbReference type="PROSITE" id="PS51186"/>
    </source>
</evidence>
<dbReference type="RefSeq" id="WP_078685498.1">
    <property type="nucleotide sequence ID" value="NZ_FUYA01000007.1"/>
</dbReference>
<evidence type="ECO:0000313" key="2">
    <source>
        <dbReference type="EMBL" id="SKA76346.1"/>
    </source>
</evidence>
<feature type="domain" description="N-acetyltransferase" evidence="1">
    <location>
        <begin position="72"/>
        <end position="155"/>
    </location>
</feature>
<protein>
    <submittedName>
        <fullName evidence="2">Acetyltransferase (GNAT) family protein</fullName>
    </submittedName>
</protein>
<dbReference type="Proteomes" id="UP000189733">
    <property type="component" value="Unassembled WGS sequence"/>
</dbReference>
<accession>A0A1T4WG80</accession>
<reference evidence="2 3" key="1">
    <citation type="submission" date="2017-02" db="EMBL/GenBank/DDBJ databases">
        <authorList>
            <person name="Peterson S.W."/>
        </authorList>
    </citation>
    <scope>NUCLEOTIDE SEQUENCE [LARGE SCALE GENOMIC DNA]</scope>
    <source>
        <strain evidence="2 3">DSM 18034</strain>
    </source>
</reference>
<dbReference type="Gene3D" id="3.40.630.30">
    <property type="match status" value="1"/>
</dbReference>
<organism evidence="2 3">
    <name type="scientific">Desulfobaculum bizertense DSM 18034</name>
    <dbReference type="NCBI Taxonomy" id="1121442"/>
    <lineage>
        <taxon>Bacteria</taxon>
        <taxon>Pseudomonadati</taxon>
        <taxon>Thermodesulfobacteriota</taxon>
        <taxon>Desulfovibrionia</taxon>
        <taxon>Desulfovibrionales</taxon>
        <taxon>Desulfovibrionaceae</taxon>
        <taxon>Desulfobaculum</taxon>
    </lineage>
</organism>
<keyword evidence="3" id="KW-1185">Reference proteome</keyword>
<dbReference type="Pfam" id="PF13508">
    <property type="entry name" value="Acetyltransf_7"/>
    <property type="match status" value="1"/>
</dbReference>
<dbReference type="EMBL" id="FUYA01000007">
    <property type="protein sequence ID" value="SKA76346.1"/>
    <property type="molecule type" value="Genomic_DNA"/>
</dbReference>
<dbReference type="STRING" id="1121442.SAMN02745702_02217"/>
<gene>
    <name evidence="2" type="ORF">SAMN02745702_02217</name>
</gene>
<name>A0A1T4WG80_9BACT</name>
<sequence>MDYSWQVLTLSEQGDDCGRWLLAKKGVSGASFSLNPVFGVREDQGIFSCFDFPCKGFELHCGERQLAFGRELFVPEPLRGRGVGSYLLRWLAGQALDAGLGAERVRSLHLISRQNTELRNAFYERLGFELTVYRDGSGWARLPQLKAMQMQPSHEKVRPVLDEEPRPVALQNFADMNSRLLQT</sequence>
<dbReference type="InterPro" id="IPR016181">
    <property type="entry name" value="Acyl_CoA_acyltransferase"/>
</dbReference>
<keyword evidence="2" id="KW-0808">Transferase</keyword>